<dbReference type="SFLD" id="SFLDG01181">
    <property type="entry name" value="SUF2"/>
    <property type="match status" value="1"/>
</dbReference>
<proteinExistence type="predicted"/>
<keyword evidence="4" id="KW-1185">Reference proteome</keyword>
<evidence type="ECO:0000259" key="2">
    <source>
        <dbReference type="PROSITE" id="PS50404"/>
    </source>
</evidence>
<dbReference type="InterPro" id="IPR011767">
    <property type="entry name" value="GLR_AS"/>
</dbReference>
<dbReference type="PROSITE" id="PS50404">
    <property type="entry name" value="GST_NTER"/>
    <property type="match status" value="2"/>
</dbReference>
<dbReference type="InterPro" id="IPR040079">
    <property type="entry name" value="Glutathione_S-Trfase"/>
</dbReference>
<comment type="caution">
    <text evidence="3">The sequence shown here is derived from an EMBL/GenBank/DDBJ whole genome shotgun (WGS) entry which is preliminary data.</text>
</comment>
<dbReference type="Proteomes" id="UP000238220">
    <property type="component" value="Unassembled WGS sequence"/>
</dbReference>
<dbReference type="PROSITE" id="PS00195">
    <property type="entry name" value="GLUTAREDOXIN_1"/>
    <property type="match status" value="1"/>
</dbReference>
<reference evidence="3 4" key="1">
    <citation type="submission" date="2018-02" db="EMBL/GenBank/DDBJ databases">
        <title>Genome sequencing of Solimonas sp. HR-BB.</title>
        <authorList>
            <person name="Lee Y."/>
            <person name="Jeon C.O."/>
        </authorList>
    </citation>
    <scope>NUCLEOTIDE SEQUENCE [LARGE SCALE GENOMIC DNA]</scope>
    <source>
        <strain evidence="3 4">HR-BB</strain>
    </source>
</reference>
<dbReference type="RefSeq" id="WP_104228745.1">
    <property type="nucleotide sequence ID" value="NZ_PSNW01000001.1"/>
</dbReference>
<evidence type="ECO:0000313" key="4">
    <source>
        <dbReference type="Proteomes" id="UP000238220"/>
    </source>
</evidence>
<dbReference type="SUPFAM" id="SSF52833">
    <property type="entry name" value="Thioredoxin-like"/>
    <property type="match status" value="2"/>
</dbReference>
<feature type="domain" description="GST N-terminal" evidence="2">
    <location>
        <begin position="35"/>
        <end position="117"/>
    </location>
</feature>
<accession>A0A2S5TLC0</accession>
<evidence type="ECO:0000256" key="1">
    <source>
        <dbReference type="SAM" id="MobiDB-lite"/>
    </source>
</evidence>
<dbReference type="CDD" id="cd03041">
    <property type="entry name" value="GST_N_2GST_N"/>
    <property type="match status" value="1"/>
</dbReference>
<evidence type="ECO:0000313" key="3">
    <source>
        <dbReference type="EMBL" id="PPE75779.1"/>
    </source>
</evidence>
<dbReference type="Gene3D" id="3.40.30.10">
    <property type="entry name" value="Glutaredoxin"/>
    <property type="match status" value="2"/>
</dbReference>
<dbReference type="InterPro" id="IPR004045">
    <property type="entry name" value="Glutathione_S-Trfase_N"/>
</dbReference>
<feature type="domain" description="GST N-terminal" evidence="2">
    <location>
        <begin position="157"/>
        <end position="257"/>
    </location>
</feature>
<feature type="region of interest" description="Disordered" evidence="1">
    <location>
        <begin position="195"/>
        <end position="218"/>
    </location>
</feature>
<dbReference type="Pfam" id="PF13417">
    <property type="entry name" value="GST_N_3"/>
    <property type="match status" value="2"/>
</dbReference>
<dbReference type="SFLD" id="SFLDG01202">
    <property type="entry name" value="SUF2.2"/>
    <property type="match status" value="1"/>
</dbReference>
<sequence>MIKRSLEVGTSVLASTLAAWRGTMTQRPAERLPQKPLELYEFEACPHCRLVREALTELDLDALIYPCPKGGKRFRSRVQTLGGKQQYPFLVDPNTGARLYEAADIVAYLGKTYGGPVRKPQGLRRRLVLAGSMAATAARSWRGPRGLSMRASKAPKKPLELYSFESSPYSRLARETLCELELPYLLRNTGKARMSDMGPPSFRDRLFKGPKDTSRNRKALHERTGQVQVPYLIDPNTGVEMYESEAIVGYLDRTYAG</sequence>
<dbReference type="PANTHER" id="PTHR45288:SF2">
    <property type="entry name" value="THIOREDOXIN FAMILY PROTEIN"/>
    <property type="match status" value="1"/>
</dbReference>
<dbReference type="AlphaFoldDB" id="A0A2S5TLC0"/>
<dbReference type="SFLD" id="SFLDS00019">
    <property type="entry name" value="Glutathione_Transferase_(cytos"/>
    <property type="match status" value="1"/>
</dbReference>
<feature type="compositionally biased region" description="Basic and acidic residues" evidence="1">
    <location>
        <begin position="202"/>
        <end position="218"/>
    </location>
</feature>
<dbReference type="EMBL" id="PSNW01000001">
    <property type="protein sequence ID" value="PPE75779.1"/>
    <property type="molecule type" value="Genomic_DNA"/>
</dbReference>
<name>A0A2S5TLC0_9GAMM</name>
<dbReference type="PANTHER" id="PTHR45288">
    <property type="entry name" value="THIOREDOXIN FAMILY PROTEIN"/>
    <property type="match status" value="1"/>
</dbReference>
<dbReference type="InterPro" id="IPR036249">
    <property type="entry name" value="Thioredoxin-like_sf"/>
</dbReference>
<dbReference type="PROSITE" id="PS51354">
    <property type="entry name" value="GLUTAREDOXIN_2"/>
    <property type="match status" value="1"/>
</dbReference>
<organism evidence="3 4">
    <name type="scientific">Solimonas fluminis</name>
    <dbReference type="NCBI Taxonomy" id="2086571"/>
    <lineage>
        <taxon>Bacteria</taxon>
        <taxon>Pseudomonadati</taxon>
        <taxon>Pseudomonadota</taxon>
        <taxon>Gammaproteobacteria</taxon>
        <taxon>Nevskiales</taxon>
        <taxon>Nevskiaceae</taxon>
        <taxon>Solimonas</taxon>
    </lineage>
</organism>
<dbReference type="OrthoDB" id="9793736at2"/>
<gene>
    <name evidence="3" type="ORF">C3942_02495</name>
</gene>
<protein>
    <recommendedName>
        <fullName evidence="2">GST N-terminal domain-containing protein</fullName>
    </recommendedName>
</protein>